<evidence type="ECO:0000313" key="2">
    <source>
        <dbReference type="EMBL" id="ADO99941.1"/>
    </source>
</evidence>
<reference evidence="2 3" key="1">
    <citation type="journal article" date="2010" name="Environ. Microbiol.">
        <title>Genomic analysis of oceanic cyanobacterial myoviruses compared with T4-like myoviruses from diverse hosts and environments.</title>
        <authorList>
            <person name="Sullivan M.B."/>
            <person name="Huang K.H."/>
            <person name="Ignacio-Espinoza J.C."/>
            <person name="Berlin A.M."/>
            <person name="Kelly L."/>
            <person name="Weigele P.R."/>
            <person name="DeFrancesco A.S."/>
            <person name="Kern S.E."/>
            <person name="Thompson L.R."/>
            <person name="Young S."/>
            <person name="Yandava C."/>
            <person name="Fu R."/>
            <person name="Krastins B."/>
            <person name="Chase M."/>
            <person name="Sarracino D."/>
            <person name="Osburne M.S."/>
            <person name="Henn M.R."/>
            <person name="Chisholm S.W."/>
        </authorList>
    </citation>
    <scope>NUCLEOTIDE SEQUENCE [LARGE SCALE GENOMIC DNA]</scope>
    <source>
        <strain evidence="2">M4-259</strain>
    </source>
</reference>
<dbReference type="KEGG" id="vg:10328034"/>
<dbReference type="RefSeq" id="YP_004323532.1">
    <property type="nucleotide sequence ID" value="NC_015284.1"/>
</dbReference>
<dbReference type="InterPro" id="IPR004821">
    <property type="entry name" value="Cyt_trans-like"/>
</dbReference>
<dbReference type="Pfam" id="PF01467">
    <property type="entry name" value="CTP_transf_like"/>
    <property type="match status" value="1"/>
</dbReference>
<dbReference type="SUPFAM" id="SSF52374">
    <property type="entry name" value="Nucleotidylyl transferase"/>
    <property type="match status" value="1"/>
</dbReference>
<dbReference type="GeneID" id="10328034"/>
<dbReference type="InterPro" id="IPR014729">
    <property type="entry name" value="Rossmann-like_a/b/a_fold"/>
</dbReference>
<dbReference type="Gene3D" id="3.40.50.620">
    <property type="entry name" value="HUPs"/>
    <property type="match status" value="1"/>
</dbReference>
<dbReference type="EMBL" id="GU075905">
    <property type="protein sequence ID" value="ADO99941.1"/>
    <property type="molecule type" value="Genomic_DNA"/>
</dbReference>
<evidence type="ECO:0000313" key="3">
    <source>
        <dbReference type="Proteomes" id="UP000006538"/>
    </source>
</evidence>
<keyword evidence="3" id="KW-1185">Reference proteome</keyword>
<organism evidence="2 3">
    <name type="scientific">Prochlorococcus phage P-HM2</name>
    <dbReference type="NCBI Taxonomy" id="445696"/>
    <lineage>
        <taxon>Viruses</taxon>
        <taxon>Duplodnaviria</taxon>
        <taxon>Heunggongvirae</taxon>
        <taxon>Uroviricota</taxon>
        <taxon>Caudoviricetes</taxon>
        <taxon>Eurybiavirus</taxon>
        <taxon>Eurybiavirus PHM2</taxon>
    </lineage>
</organism>
<name>E3ST13_9CAUD</name>
<proteinExistence type="predicted"/>
<gene>
    <name evidence="2" type="ORF">PHM2_163</name>
</gene>
<dbReference type="GO" id="GO:0016740">
    <property type="term" value="F:transferase activity"/>
    <property type="evidence" value="ECO:0007669"/>
    <property type="project" value="UniProtKB-KW"/>
</dbReference>
<accession>E3ST13</accession>
<keyword evidence="2" id="KW-0808">Transferase</keyword>
<feature type="domain" description="Cytidyltransferase-like" evidence="1">
    <location>
        <begin position="7"/>
        <end position="105"/>
    </location>
</feature>
<dbReference type="OrthoDB" id="6875at10239"/>
<dbReference type="Proteomes" id="UP000006538">
    <property type="component" value="Segment"/>
</dbReference>
<sequence>MKKVYVTFGRLNPPTIGHEKLLKAVQSKAGSDDWLIVTSQSVNQKTDPLPYKTKVELIQKMFPWAADHIDDKACCKTPIDVMKHLMMEGYTDVVMVVGSDRMGGMKFVKTYNRSDDYSFNSVELESAGERDPDAEGASGMSASKMRAAAKAQNTTDFIAGIPDTLTIQEKLELMVEVRKGMGL</sequence>
<evidence type="ECO:0000259" key="1">
    <source>
        <dbReference type="Pfam" id="PF01467"/>
    </source>
</evidence>
<protein>
    <submittedName>
        <fullName evidence="2">Cytitidyltransferase</fullName>
    </submittedName>
</protein>